<evidence type="ECO:0000313" key="2">
    <source>
        <dbReference type="Proteomes" id="UP001597497"/>
    </source>
</evidence>
<dbReference type="EMBL" id="JBHUMM010000014">
    <property type="protein sequence ID" value="MFD2671784.1"/>
    <property type="molecule type" value="Genomic_DNA"/>
</dbReference>
<protein>
    <recommendedName>
        <fullName evidence="3">DUF4268 domain-containing protein</fullName>
    </recommendedName>
</protein>
<gene>
    <name evidence="1" type="ORF">ACFSUC_09210</name>
</gene>
<dbReference type="Proteomes" id="UP001597497">
    <property type="component" value="Unassembled WGS sequence"/>
</dbReference>
<keyword evidence="2" id="KW-1185">Reference proteome</keyword>
<reference evidence="2" key="1">
    <citation type="journal article" date="2019" name="Int. J. Syst. Evol. Microbiol.">
        <title>The Global Catalogue of Microorganisms (GCM) 10K type strain sequencing project: providing services to taxonomists for standard genome sequencing and annotation.</title>
        <authorList>
            <consortium name="The Broad Institute Genomics Platform"/>
            <consortium name="The Broad Institute Genome Sequencing Center for Infectious Disease"/>
            <person name="Wu L."/>
            <person name="Ma J."/>
        </authorList>
    </citation>
    <scope>NUCLEOTIDE SEQUENCE [LARGE SCALE GENOMIC DNA]</scope>
    <source>
        <strain evidence="2">KCTC 33676</strain>
    </source>
</reference>
<dbReference type="RefSeq" id="WP_379929255.1">
    <property type="nucleotide sequence ID" value="NZ_JBHUMM010000014.1"/>
</dbReference>
<sequence>MKEAKLTIWKPHNDIPQKLLDLHNIIWNENGLQIELMDNKETHVTIIFEQFVISHRVTRERLMLKYQDMYGKFREKNDSWSLFKMNGDDYDKWFRAQHYDLYADMHKKIEHFVIVTEDEIIEILNDYEPTITMKTL</sequence>
<proteinExistence type="predicted"/>
<comment type="caution">
    <text evidence="1">The sequence shown here is derived from an EMBL/GenBank/DDBJ whole genome shotgun (WGS) entry which is preliminary data.</text>
</comment>
<evidence type="ECO:0008006" key="3">
    <source>
        <dbReference type="Google" id="ProtNLM"/>
    </source>
</evidence>
<accession>A0ABW5RB24</accession>
<evidence type="ECO:0000313" key="1">
    <source>
        <dbReference type="EMBL" id="MFD2671784.1"/>
    </source>
</evidence>
<name>A0ABW5RB24_9BACL</name>
<organism evidence="1 2">
    <name type="scientific">Marinicrinis sediminis</name>
    <dbReference type="NCBI Taxonomy" id="1652465"/>
    <lineage>
        <taxon>Bacteria</taxon>
        <taxon>Bacillati</taxon>
        <taxon>Bacillota</taxon>
        <taxon>Bacilli</taxon>
        <taxon>Bacillales</taxon>
        <taxon>Paenibacillaceae</taxon>
    </lineage>
</organism>